<protein>
    <recommendedName>
        <fullName evidence="2">UBC core domain-containing protein</fullName>
    </recommendedName>
</protein>
<feature type="compositionally biased region" description="Low complexity" evidence="1">
    <location>
        <begin position="132"/>
        <end position="150"/>
    </location>
</feature>
<feature type="compositionally biased region" description="Low complexity" evidence="1">
    <location>
        <begin position="232"/>
        <end position="244"/>
    </location>
</feature>
<evidence type="ECO:0000259" key="2">
    <source>
        <dbReference type="Pfam" id="PF00179"/>
    </source>
</evidence>
<feature type="region of interest" description="Disordered" evidence="1">
    <location>
        <begin position="217"/>
        <end position="251"/>
    </location>
</feature>
<dbReference type="SUPFAM" id="SSF54495">
    <property type="entry name" value="UBC-like"/>
    <property type="match status" value="1"/>
</dbReference>
<gene>
    <name evidence="3" type="ORF">EV356DRAFT_524659</name>
</gene>
<dbReference type="Pfam" id="PF00179">
    <property type="entry name" value="UQ_con"/>
    <property type="match status" value="1"/>
</dbReference>
<dbReference type="AlphaFoldDB" id="A0A6A6H6I1"/>
<evidence type="ECO:0000256" key="1">
    <source>
        <dbReference type="SAM" id="MobiDB-lite"/>
    </source>
</evidence>
<dbReference type="OrthoDB" id="5596422at2759"/>
<feature type="domain" description="UBC core" evidence="2">
    <location>
        <begin position="13"/>
        <end position="85"/>
    </location>
</feature>
<reference evidence="3" key="1">
    <citation type="journal article" date="2020" name="Stud. Mycol.">
        <title>101 Dothideomycetes genomes: a test case for predicting lifestyles and emergence of pathogens.</title>
        <authorList>
            <person name="Haridas S."/>
            <person name="Albert R."/>
            <person name="Binder M."/>
            <person name="Bloem J."/>
            <person name="Labutti K."/>
            <person name="Salamov A."/>
            <person name="Andreopoulos B."/>
            <person name="Baker S."/>
            <person name="Barry K."/>
            <person name="Bills G."/>
            <person name="Bluhm B."/>
            <person name="Cannon C."/>
            <person name="Castanera R."/>
            <person name="Culley D."/>
            <person name="Daum C."/>
            <person name="Ezra D."/>
            <person name="Gonzalez J."/>
            <person name="Henrissat B."/>
            <person name="Kuo A."/>
            <person name="Liang C."/>
            <person name="Lipzen A."/>
            <person name="Lutzoni F."/>
            <person name="Magnuson J."/>
            <person name="Mondo S."/>
            <person name="Nolan M."/>
            <person name="Ohm R."/>
            <person name="Pangilinan J."/>
            <person name="Park H.-J."/>
            <person name="Ramirez L."/>
            <person name="Alfaro M."/>
            <person name="Sun H."/>
            <person name="Tritt A."/>
            <person name="Yoshinaga Y."/>
            <person name="Zwiers L.-H."/>
            <person name="Turgeon B."/>
            <person name="Goodwin S."/>
            <person name="Spatafora J."/>
            <person name="Crous P."/>
            <person name="Grigoriev I."/>
        </authorList>
    </citation>
    <scope>NUCLEOTIDE SEQUENCE</scope>
    <source>
        <strain evidence="3">Tuck. ex Michener</strain>
    </source>
</reference>
<dbReference type="EMBL" id="ML991809">
    <property type="protein sequence ID" value="KAF2233133.1"/>
    <property type="molecule type" value="Genomic_DNA"/>
</dbReference>
<name>A0A6A6H6I1_VIRVR</name>
<evidence type="ECO:0000313" key="4">
    <source>
        <dbReference type="Proteomes" id="UP000800092"/>
    </source>
</evidence>
<dbReference type="InterPro" id="IPR000608">
    <property type="entry name" value="UBC"/>
</dbReference>
<dbReference type="InterPro" id="IPR016135">
    <property type="entry name" value="UBQ-conjugating_enzyme/RWD"/>
</dbReference>
<evidence type="ECO:0000313" key="3">
    <source>
        <dbReference type="EMBL" id="KAF2233133.1"/>
    </source>
</evidence>
<accession>A0A6A6H6I1</accession>
<sequence>MLRQSPRSVSRQRVLTEFASIKHASPKGIYVSLTPEVSLWSGVFFVQTGPYAPAILRFQISFPPNYPEAPPGLTFLTDIFHPLVTPLTTYTYTTGSSEADTVSASDEHRLPPGGFSLRHGFPKWYHEPPGMEASEASSASTHPTSSSASADVVTAPIVTQTRLSQLQATVPIPEVLEYLRAAFSDESVLDSLPLNAAGNPGAWHAWKTYRSTSFPPMKALGDDRSLRTGTMQPSSRSSRQSEPGSEARVRRPGEWNWDGVWEERVRKGIQSSLSDPVLYGHTGVGDDIVSLRRLI</sequence>
<dbReference type="Gene3D" id="3.10.110.10">
    <property type="entry name" value="Ubiquitin Conjugating Enzyme"/>
    <property type="match status" value="1"/>
</dbReference>
<keyword evidence="4" id="KW-1185">Reference proteome</keyword>
<dbReference type="Proteomes" id="UP000800092">
    <property type="component" value="Unassembled WGS sequence"/>
</dbReference>
<organism evidence="3 4">
    <name type="scientific">Viridothelium virens</name>
    <name type="common">Speckled blister lichen</name>
    <name type="synonym">Trypethelium virens</name>
    <dbReference type="NCBI Taxonomy" id="1048519"/>
    <lineage>
        <taxon>Eukaryota</taxon>
        <taxon>Fungi</taxon>
        <taxon>Dikarya</taxon>
        <taxon>Ascomycota</taxon>
        <taxon>Pezizomycotina</taxon>
        <taxon>Dothideomycetes</taxon>
        <taxon>Dothideomycetes incertae sedis</taxon>
        <taxon>Trypetheliales</taxon>
        <taxon>Trypetheliaceae</taxon>
        <taxon>Viridothelium</taxon>
    </lineage>
</organism>
<dbReference type="CDD" id="cd23814">
    <property type="entry name" value="UEV_AKTIP"/>
    <property type="match status" value="1"/>
</dbReference>
<proteinExistence type="predicted"/>
<feature type="region of interest" description="Disordered" evidence="1">
    <location>
        <begin position="128"/>
        <end position="151"/>
    </location>
</feature>